<dbReference type="Pfam" id="PF01966">
    <property type="entry name" value="HD"/>
    <property type="match status" value="1"/>
</dbReference>
<dbReference type="EMBL" id="JASMRN010000001">
    <property type="protein sequence ID" value="MEZ7513852.1"/>
    <property type="molecule type" value="Genomic_DNA"/>
</dbReference>
<comment type="caution">
    <text evidence="10">The sequence shown here is derived from an EMBL/GenBank/DDBJ whole genome shotgun (WGS) entry which is preliminary data.</text>
</comment>
<keyword evidence="11" id="KW-1185">Reference proteome</keyword>
<comment type="subcellular location">
    <subcellularLocation>
        <location evidence="1">Cell membrane</location>
    </subcellularLocation>
</comment>
<evidence type="ECO:0000259" key="9">
    <source>
        <dbReference type="SMART" id="SM00471"/>
    </source>
</evidence>
<dbReference type="Gene3D" id="1.10.3210.10">
    <property type="entry name" value="Hypothetical protein af1432"/>
    <property type="match status" value="1"/>
</dbReference>
<protein>
    <submittedName>
        <fullName evidence="10">DUF5706 domain-containing protein</fullName>
    </submittedName>
</protein>
<keyword evidence="4" id="KW-0547">Nucleotide-binding</keyword>
<feature type="transmembrane region" description="Helical" evidence="8">
    <location>
        <begin position="249"/>
        <end position="268"/>
    </location>
</feature>
<keyword evidence="5 8" id="KW-1133">Transmembrane helix</keyword>
<name>A0ABV4K8E2_9FLAO</name>
<dbReference type="InterPro" id="IPR003607">
    <property type="entry name" value="HD/PDEase_dom"/>
</dbReference>
<evidence type="ECO:0000313" key="11">
    <source>
        <dbReference type="Proteomes" id="UP001568894"/>
    </source>
</evidence>
<keyword evidence="6" id="KW-0051">Antiviral defense</keyword>
<evidence type="ECO:0000256" key="7">
    <source>
        <dbReference type="ARBA" id="ARBA00023136"/>
    </source>
</evidence>
<dbReference type="Proteomes" id="UP001568894">
    <property type="component" value="Unassembled WGS sequence"/>
</dbReference>
<evidence type="ECO:0000256" key="6">
    <source>
        <dbReference type="ARBA" id="ARBA00023118"/>
    </source>
</evidence>
<dbReference type="RefSeq" id="WP_371567298.1">
    <property type="nucleotide sequence ID" value="NZ_JASMRN010000001.1"/>
</dbReference>
<evidence type="ECO:0000256" key="2">
    <source>
        <dbReference type="ARBA" id="ARBA00022475"/>
    </source>
</evidence>
<gene>
    <name evidence="10" type="ORF">QO192_01010</name>
</gene>
<sequence length="399" mass="45862">MTLLEKAKEFVGKLLKDNLSISFTYHNFNHTLNVVEAATILAKSEVLNETDTEILLVAAWFHDTGYTMGCTNHEQSSIAIVSQFLKDNNKEQVFIDAVAKVIEATIYDRSPRTQLEKIIKDADYSHFAKEDYLTLCEKLRKEWEVTSQKFYSDLEWAKENLHIISQFHVYYTQYALENWQPIKEKNIQLIQNKINDDVVAGTVATKEIEGKKKKKKKSKNLKTSRGVDTLFRITLSNHTRLSGIADSKANILLSVNAVIISIALSSIIPKLDSPNNSYLIIPTFIMLMFSVISIIFAILSTRPKVTTGTFTRQDIEDKKVNLLFFGNFFKMPLEEYEWAVNEMMKDDKYLYNSMIKDLYFLGLVLEKKYSLLRITYNIFMLGIIVSVISFVIAFNSIRG</sequence>
<feature type="transmembrane region" description="Helical" evidence="8">
    <location>
        <begin position="280"/>
        <end position="299"/>
    </location>
</feature>
<dbReference type="SUPFAM" id="SSF109604">
    <property type="entry name" value="HD-domain/PDEase-like"/>
    <property type="match status" value="1"/>
</dbReference>
<evidence type="ECO:0000256" key="1">
    <source>
        <dbReference type="ARBA" id="ARBA00004236"/>
    </source>
</evidence>
<evidence type="ECO:0000256" key="4">
    <source>
        <dbReference type="ARBA" id="ARBA00022741"/>
    </source>
</evidence>
<dbReference type="InterPro" id="IPR043760">
    <property type="entry name" value="PycTM_dom"/>
</dbReference>
<evidence type="ECO:0000313" key="10">
    <source>
        <dbReference type="EMBL" id="MEZ7513852.1"/>
    </source>
</evidence>
<keyword evidence="2" id="KW-1003">Cell membrane</keyword>
<reference evidence="10 11" key="1">
    <citation type="submission" date="2023-05" db="EMBL/GenBank/DDBJ databases">
        <title>Adaptations of aquatic viruses from atmosphere-close ecosystems of the Central Arctic Ocean.</title>
        <authorList>
            <person name="Rahlff J."/>
            <person name="Holmfeldt K."/>
        </authorList>
    </citation>
    <scope>NUCLEOTIDE SEQUENCE [LARGE SCALE GENOMIC DNA]</scope>
    <source>
        <strain evidence="10 11">Arc14</strain>
    </source>
</reference>
<keyword evidence="7 8" id="KW-0472">Membrane</keyword>
<keyword evidence="3 8" id="KW-0812">Transmembrane</keyword>
<dbReference type="CDD" id="cd00077">
    <property type="entry name" value="HDc"/>
    <property type="match status" value="1"/>
</dbReference>
<proteinExistence type="predicted"/>
<feature type="transmembrane region" description="Helical" evidence="8">
    <location>
        <begin position="374"/>
        <end position="397"/>
    </location>
</feature>
<accession>A0ABV4K8E2</accession>
<feature type="domain" description="HD/PDEase" evidence="9">
    <location>
        <begin position="23"/>
        <end position="137"/>
    </location>
</feature>
<dbReference type="SMART" id="SM00471">
    <property type="entry name" value="HDc"/>
    <property type="match status" value="1"/>
</dbReference>
<dbReference type="InterPro" id="IPR006674">
    <property type="entry name" value="HD_domain"/>
</dbReference>
<evidence type="ECO:0000256" key="5">
    <source>
        <dbReference type="ARBA" id="ARBA00022989"/>
    </source>
</evidence>
<evidence type="ECO:0000256" key="3">
    <source>
        <dbReference type="ARBA" id="ARBA00022692"/>
    </source>
</evidence>
<organism evidence="10 11">
    <name type="scientific">Flavobacterium frigidarium</name>
    <dbReference type="NCBI Taxonomy" id="99286"/>
    <lineage>
        <taxon>Bacteria</taxon>
        <taxon>Pseudomonadati</taxon>
        <taxon>Bacteroidota</taxon>
        <taxon>Flavobacteriia</taxon>
        <taxon>Flavobacteriales</taxon>
        <taxon>Flavobacteriaceae</taxon>
        <taxon>Flavobacterium</taxon>
    </lineage>
</organism>
<evidence type="ECO:0000256" key="8">
    <source>
        <dbReference type="SAM" id="Phobius"/>
    </source>
</evidence>
<dbReference type="Pfam" id="PF18967">
    <property type="entry name" value="PycTM"/>
    <property type="match status" value="1"/>
</dbReference>